<comment type="caution">
    <text evidence="1">The sequence shown here is derived from an EMBL/GenBank/DDBJ whole genome shotgun (WGS) entry which is preliminary data.</text>
</comment>
<sequence>MNMFITGVRGDGDAKQIRVHERGKPDPVWTWSPRDAEKLMTEAERTEFAAVLQSMRKGSSITEFKWAAGGTKIAAIVGWAAVLIGYPSKKLLFGNANETSMHSLEVLPGNKLALVTSGASQSDGVWVFDTSRKVADQPIQKLPGLPSGHALVWDQAESMLWAAGTDIWPETTKPVRGRLVGYKYDGKSAKPLSYSADRDYTMREAGQLKDEYPAWKEGPHDLAPVPDQRKILIATDLSIYEFDLSTKKFKYDIADTYFNGFISSPERGEKKIPRSGLKSLSLSSSGGDYVYLANDWKGDFSKQVRFFRRGEKKPGETVQLPSYAYKARWFYEMPGWPTAR</sequence>
<keyword evidence="2" id="KW-1185">Reference proteome</keyword>
<dbReference type="InterPro" id="IPR045383">
    <property type="entry name" value="DUF6528"/>
</dbReference>
<dbReference type="STRING" id="661399.AQJ67_24455"/>
<accession>A0A101TWN8</accession>
<name>A0A101TWN8_9ACTN</name>
<reference evidence="1 2" key="1">
    <citation type="submission" date="2015-10" db="EMBL/GenBank/DDBJ databases">
        <title>Draft genome sequence of Streptomyces caeruleatus NRRL B-24802, type strain for the species Streptomyces caeruleatus.</title>
        <authorList>
            <person name="Ruckert C."/>
            <person name="Winkler A."/>
            <person name="Kalinowski J."/>
            <person name="Kampfer P."/>
            <person name="Glaeser S."/>
        </authorList>
    </citation>
    <scope>NUCLEOTIDE SEQUENCE [LARGE SCALE GENOMIC DNA]</scope>
    <source>
        <strain evidence="1 2">NRRL B-24802</strain>
    </source>
</reference>
<dbReference type="EMBL" id="LMWY01000029">
    <property type="protein sequence ID" value="KUO00025.1"/>
    <property type="molecule type" value="Genomic_DNA"/>
</dbReference>
<dbReference type="AlphaFoldDB" id="A0A101TWN8"/>
<evidence type="ECO:0000313" key="2">
    <source>
        <dbReference type="Proteomes" id="UP000053429"/>
    </source>
</evidence>
<dbReference type="InterPro" id="IPR011044">
    <property type="entry name" value="Quino_amine_DH_bsu"/>
</dbReference>
<dbReference type="RefSeq" id="WP_062721224.1">
    <property type="nucleotide sequence ID" value="NZ_KQ948931.1"/>
</dbReference>
<proteinExistence type="predicted"/>
<dbReference type="SUPFAM" id="SSF50969">
    <property type="entry name" value="YVTN repeat-like/Quinoprotein amine dehydrogenase"/>
    <property type="match status" value="1"/>
</dbReference>
<organism evidence="1 2">
    <name type="scientific">Streptomyces caeruleatus</name>
    <dbReference type="NCBI Taxonomy" id="661399"/>
    <lineage>
        <taxon>Bacteria</taxon>
        <taxon>Bacillati</taxon>
        <taxon>Actinomycetota</taxon>
        <taxon>Actinomycetes</taxon>
        <taxon>Kitasatosporales</taxon>
        <taxon>Streptomycetaceae</taxon>
        <taxon>Streptomyces</taxon>
    </lineage>
</organism>
<evidence type="ECO:0008006" key="3">
    <source>
        <dbReference type="Google" id="ProtNLM"/>
    </source>
</evidence>
<dbReference type="OrthoDB" id="1007317at2"/>
<dbReference type="Proteomes" id="UP000053429">
    <property type="component" value="Unassembled WGS sequence"/>
</dbReference>
<protein>
    <recommendedName>
        <fullName evidence="3">WD40 repeat domain-containing protein</fullName>
    </recommendedName>
</protein>
<evidence type="ECO:0000313" key="1">
    <source>
        <dbReference type="EMBL" id="KUO00025.1"/>
    </source>
</evidence>
<dbReference type="Pfam" id="PF20138">
    <property type="entry name" value="DUF6528"/>
    <property type="match status" value="1"/>
</dbReference>
<gene>
    <name evidence="1" type="ORF">AQJ67_24455</name>
</gene>